<organism evidence="7 8">
    <name type="scientific">Streptosporangium longisporum</name>
    <dbReference type="NCBI Taxonomy" id="46187"/>
    <lineage>
        <taxon>Bacteria</taxon>
        <taxon>Bacillati</taxon>
        <taxon>Actinomycetota</taxon>
        <taxon>Actinomycetes</taxon>
        <taxon>Streptosporangiales</taxon>
        <taxon>Streptosporangiaceae</taxon>
        <taxon>Streptosporangium</taxon>
    </lineage>
</organism>
<evidence type="ECO:0000256" key="4">
    <source>
        <dbReference type="ARBA" id="ARBA00023136"/>
    </source>
</evidence>
<dbReference type="EMBL" id="BAAAWD010000015">
    <property type="protein sequence ID" value="GAA3024002.1"/>
    <property type="molecule type" value="Genomic_DNA"/>
</dbReference>
<dbReference type="RefSeq" id="WP_344900674.1">
    <property type="nucleotide sequence ID" value="NZ_BAAAWD010000015.1"/>
</dbReference>
<evidence type="ECO:0000259" key="6">
    <source>
        <dbReference type="Pfam" id="PF04138"/>
    </source>
</evidence>
<sequence length="124" mass="13587">MASATTALLYYALLGLALLVVNDAVSYLLLAMAAHLTTVVIVYPWYRLVVFRTSDRSWVAGYLRFYAVGLGFLGASLAGLPVLVELCRLPVMAAQAVILVISPTVTYAVHRAWTFRERVNVRPG</sequence>
<feature type="transmembrane region" description="Helical" evidence="5">
    <location>
        <begin position="27"/>
        <end position="46"/>
    </location>
</feature>
<dbReference type="Pfam" id="PF04138">
    <property type="entry name" value="GtrA_DPMS_TM"/>
    <property type="match status" value="1"/>
</dbReference>
<evidence type="ECO:0000256" key="5">
    <source>
        <dbReference type="SAM" id="Phobius"/>
    </source>
</evidence>
<keyword evidence="3 5" id="KW-1133">Transmembrane helix</keyword>
<protein>
    <recommendedName>
        <fullName evidence="6">GtrA/DPMS transmembrane domain-containing protein</fullName>
    </recommendedName>
</protein>
<keyword evidence="8" id="KW-1185">Reference proteome</keyword>
<accession>A0ABP6KU14</accession>
<feature type="transmembrane region" description="Helical" evidence="5">
    <location>
        <begin position="58"/>
        <end position="83"/>
    </location>
</feature>
<keyword evidence="2 5" id="KW-0812">Transmembrane</keyword>
<feature type="transmembrane region" description="Helical" evidence="5">
    <location>
        <begin position="89"/>
        <end position="109"/>
    </location>
</feature>
<dbReference type="Proteomes" id="UP001499930">
    <property type="component" value="Unassembled WGS sequence"/>
</dbReference>
<dbReference type="InterPro" id="IPR007267">
    <property type="entry name" value="GtrA_DPMS_TM"/>
</dbReference>
<comment type="caution">
    <text evidence="7">The sequence shown here is derived from an EMBL/GenBank/DDBJ whole genome shotgun (WGS) entry which is preliminary data.</text>
</comment>
<proteinExistence type="predicted"/>
<feature type="domain" description="GtrA/DPMS transmembrane" evidence="6">
    <location>
        <begin position="6"/>
        <end position="115"/>
    </location>
</feature>
<gene>
    <name evidence="7" type="ORF">GCM10017559_56810</name>
</gene>
<evidence type="ECO:0000256" key="1">
    <source>
        <dbReference type="ARBA" id="ARBA00004141"/>
    </source>
</evidence>
<comment type="subcellular location">
    <subcellularLocation>
        <location evidence="1">Membrane</location>
        <topology evidence="1">Multi-pass membrane protein</topology>
    </subcellularLocation>
</comment>
<keyword evidence="4 5" id="KW-0472">Membrane</keyword>
<evidence type="ECO:0000313" key="8">
    <source>
        <dbReference type="Proteomes" id="UP001499930"/>
    </source>
</evidence>
<evidence type="ECO:0000256" key="2">
    <source>
        <dbReference type="ARBA" id="ARBA00022692"/>
    </source>
</evidence>
<reference evidence="8" key="1">
    <citation type="journal article" date="2019" name="Int. J. Syst. Evol. Microbiol.">
        <title>The Global Catalogue of Microorganisms (GCM) 10K type strain sequencing project: providing services to taxonomists for standard genome sequencing and annotation.</title>
        <authorList>
            <consortium name="The Broad Institute Genomics Platform"/>
            <consortium name="The Broad Institute Genome Sequencing Center for Infectious Disease"/>
            <person name="Wu L."/>
            <person name="Ma J."/>
        </authorList>
    </citation>
    <scope>NUCLEOTIDE SEQUENCE [LARGE SCALE GENOMIC DNA]</scope>
    <source>
        <strain evidence="8">JCM 3106</strain>
    </source>
</reference>
<evidence type="ECO:0000256" key="3">
    <source>
        <dbReference type="ARBA" id="ARBA00022989"/>
    </source>
</evidence>
<name>A0ABP6KU14_9ACTN</name>
<evidence type="ECO:0000313" key="7">
    <source>
        <dbReference type="EMBL" id="GAA3024002.1"/>
    </source>
</evidence>